<dbReference type="FunFam" id="3.30.540.10:FF:000015">
    <property type="entry name" value="3',5'-bisphosphate nucleotidase"/>
    <property type="match status" value="1"/>
</dbReference>
<comment type="caution">
    <text evidence="11">The sequence shown here is derived from an EMBL/GenBank/DDBJ whole genome shotgun (WGS) entry which is preliminary data.</text>
</comment>
<evidence type="ECO:0000313" key="11">
    <source>
        <dbReference type="EMBL" id="ODH17729.1"/>
    </source>
</evidence>
<keyword evidence="4 10" id="KW-0479">Metal-binding</keyword>
<evidence type="ECO:0000256" key="8">
    <source>
        <dbReference type="ARBA" id="ARBA00044479"/>
    </source>
</evidence>
<comment type="catalytic activity">
    <reaction evidence="8">
        <text>adenosine 3',5'-bisphosphate + H2O = AMP + phosphate</text>
        <dbReference type="Rhea" id="RHEA:10040"/>
        <dbReference type="ChEBI" id="CHEBI:15377"/>
        <dbReference type="ChEBI" id="CHEBI:43474"/>
        <dbReference type="ChEBI" id="CHEBI:58343"/>
        <dbReference type="ChEBI" id="CHEBI:456215"/>
        <dbReference type="EC" id="3.1.3.7"/>
    </reaction>
    <physiologicalReaction direction="left-to-right" evidence="8">
        <dbReference type="Rhea" id="RHEA:10041"/>
    </physiologicalReaction>
</comment>
<dbReference type="GO" id="GO:0046854">
    <property type="term" value="P:phosphatidylinositol phosphate biosynthetic process"/>
    <property type="evidence" value="ECO:0007669"/>
    <property type="project" value="InterPro"/>
</dbReference>
<dbReference type="PANTHER" id="PTHR43200:SF6">
    <property type="entry name" value="3'(2'),5'-BISPHOSPHATE NUCLEOTIDASE"/>
    <property type="match status" value="1"/>
</dbReference>
<evidence type="ECO:0000256" key="3">
    <source>
        <dbReference type="ARBA" id="ARBA00012633"/>
    </source>
</evidence>
<dbReference type="InterPro" id="IPR020583">
    <property type="entry name" value="Inositol_monoP_metal-BS"/>
</dbReference>
<dbReference type="EMBL" id="LZYO01000325">
    <property type="protein sequence ID" value="ODH17729.1"/>
    <property type="molecule type" value="Genomic_DNA"/>
</dbReference>
<dbReference type="Gene3D" id="3.30.540.10">
    <property type="entry name" value="Fructose-1,6-Bisphosphatase, subunit A, domain 1"/>
    <property type="match status" value="1"/>
</dbReference>
<dbReference type="PRINTS" id="PR00377">
    <property type="entry name" value="IMPHPHTASES"/>
</dbReference>
<keyword evidence="6 10" id="KW-0460">Magnesium</keyword>
<feature type="binding site" evidence="10">
    <location>
        <position position="68"/>
    </location>
    <ligand>
        <name>Mg(2+)</name>
        <dbReference type="ChEBI" id="CHEBI:18420"/>
        <label>1</label>
        <note>catalytic</note>
    </ligand>
</feature>
<evidence type="ECO:0000256" key="2">
    <source>
        <dbReference type="ARBA" id="ARBA00009759"/>
    </source>
</evidence>
<evidence type="ECO:0000256" key="10">
    <source>
        <dbReference type="PIRSR" id="PIRSR600760-2"/>
    </source>
</evidence>
<dbReference type="EC" id="3.1.3.7" evidence="3"/>
<dbReference type="Proteomes" id="UP000242814">
    <property type="component" value="Unassembled WGS sequence"/>
</dbReference>
<comment type="catalytic activity">
    <reaction evidence="7">
        <text>adenosine 2',5'-bisphosphate + H2O = AMP + phosphate</text>
        <dbReference type="Rhea" id="RHEA:77643"/>
        <dbReference type="ChEBI" id="CHEBI:15377"/>
        <dbReference type="ChEBI" id="CHEBI:43474"/>
        <dbReference type="ChEBI" id="CHEBI:194156"/>
        <dbReference type="ChEBI" id="CHEBI:456215"/>
        <dbReference type="EC" id="3.1.3.7"/>
    </reaction>
    <physiologicalReaction direction="left-to-right" evidence="7">
        <dbReference type="Rhea" id="RHEA:77644"/>
    </physiologicalReaction>
</comment>
<accession>A0A1D2J7Z4</accession>
<dbReference type="Pfam" id="PF00459">
    <property type="entry name" value="Inositol_P"/>
    <property type="match status" value="1"/>
</dbReference>
<dbReference type="FunFam" id="3.40.190.80:FF:000003">
    <property type="entry name" value="PAP-specific phosphatase HAL2-like"/>
    <property type="match status" value="1"/>
</dbReference>
<organism evidence="11 12">
    <name type="scientific">Paracoccidioides brasiliensis</name>
    <dbReference type="NCBI Taxonomy" id="121759"/>
    <lineage>
        <taxon>Eukaryota</taxon>
        <taxon>Fungi</taxon>
        <taxon>Dikarya</taxon>
        <taxon>Ascomycota</taxon>
        <taxon>Pezizomycotina</taxon>
        <taxon>Eurotiomycetes</taxon>
        <taxon>Eurotiomycetidae</taxon>
        <taxon>Onygenales</taxon>
        <taxon>Ajellomycetaceae</taxon>
        <taxon>Paracoccidioides</taxon>
    </lineage>
</organism>
<evidence type="ECO:0000256" key="1">
    <source>
        <dbReference type="ARBA" id="ARBA00001946"/>
    </source>
</evidence>
<dbReference type="PANTHER" id="PTHR43200">
    <property type="entry name" value="PHOSPHATASE"/>
    <property type="match status" value="1"/>
</dbReference>
<feature type="binding site" evidence="10">
    <location>
        <position position="135"/>
    </location>
    <ligand>
        <name>Mg(2+)</name>
        <dbReference type="ChEBI" id="CHEBI:18420"/>
        <label>1</label>
        <note>catalytic</note>
    </ligand>
</feature>
<evidence type="ECO:0000256" key="9">
    <source>
        <dbReference type="ARBA" id="ARBA00044484"/>
    </source>
</evidence>
<dbReference type="PROSITE" id="PS00629">
    <property type="entry name" value="IMP_1"/>
    <property type="match status" value="1"/>
</dbReference>
<dbReference type="VEuPathDB" id="FungiDB:PADG_08452"/>
<dbReference type="AlphaFoldDB" id="A0A1D2J7Z4"/>
<gene>
    <name evidence="11" type="ORF">ACO22_06254</name>
</gene>
<feature type="binding site" evidence="10">
    <location>
        <position position="136"/>
    </location>
    <ligand>
        <name>Mg(2+)</name>
        <dbReference type="ChEBI" id="CHEBI:18420"/>
        <label>1</label>
        <note>catalytic</note>
    </ligand>
</feature>
<dbReference type="GO" id="GO:0000103">
    <property type="term" value="P:sulfate assimilation"/>
    <property type="evidence" value="ECO:0007669"/>
    <property type="project" value="UniProtKB-ARBA"/>
</dbReference>
<feature type="binding site" evidence="10">
    <location>
        <position position="133"/>
    </location>
    <ligand>
        <name>Mg(2+)</name>
        <dbReference type="ChEBI" id="CHEBI:18420"/>
        <label>1</label>
        <note>catalytic</note>
    </ligand>
</feature>
<comment type="cofactor">
    <cofactor evidence="1 10">
        <name>Mg(2+)</name>
        <dbReference type="ChEBI" id="CHEBI:18420"/>
    </cofactor>
</comment>
<dbReference type="InterPro" id="IPR020550">
    <property type="entry name" value="Inositol_monophosphatase_CS"/>
</dbReference>
<dbReference type="InterPro" id="IPR051090">
    <property type="entry name" value="Inositol_monoP_superfamily"/>
</dbReference>
<evidence type="ECO:0000256" key="4">
    <source>
        <dbReference type="ARBA" id="ARBA00022723"/>
    </source>
</evidence>
<name>A0A1D2J7Z4_PARBR</name>
<evidence type="ECO:0000256" key="7">
    <source>
        <dbReference type="ARBA" id="ARBA00044466"/>
    </source>
</evidence>
<dbReference type="SUPFAM" id="SSF56655">
    <property type="entry name" value="Carbohydrate phosphatase"/>
    <property type="match status" value="1"/>
</dbReference>
<dbReference type="GO" id="GO:0046872">
    <property type="term" value="F:metal ion binding"/>
    <property type="evidence" value="ECO:0007669"/>
    <property type="project" value="UniProtKB-KW"/>
</dbReference>
<reference evidence="11 12" key="1">
    <citation type="submission" date="2016-06" db="EMBL/GenBank/DDBJ databases">
        <authorList>
            <person name="Kjaerup R.B."/>
            <person name="Dalgaard T.S."/>
            <person name="Juul-Madsen H.R."/>
        </authorList>
    </citation>
    <scope>NUCLEOTIDE SEQUENCE [LARGE SCALE GENOMIC DNA]</scope>
    <source>
        <strain evidence="11 12">Pb300</strain>
    </source>
</reference>
<dbReference type="VEuPathDB" id="FungiDB:PABG_07381"/>
<evidence type="ECO:0000256" key="5">
    <source>
        <dbReference type="ARBA" id="ARBA00022801"/>
    </source>
</evidence>
<evidence type="ECO:0000256" key="6">
    <source>
        <dbReference type="ARBA" id="ARBA00022842"/>
    </source>
</evidence>
<dbReference type="InterPro" id="IPR000760">
    <property type="entry name" value="Inositol_monophosphatase-like"/>
</dbReference>
<comment type="similarity">
    <text evidence="2">Belongs to the inositol monophosphatase superfamily.</text>
</comment>
<dbReference type="PROSITE" id="PS00630">
    <property type="entry name" value="IMP_2"/>
    <property type="match status" value="1"/>
</dbReference>
<dbReference type="GO" id="GO:0008441">
    <property type="term" value="F:3'(2'),5'-bisphosphate nucleotidase activity"/>
    <property type="evidence" value="ECO:0007669"/>
    <property type="project" value="UniProtKB-EC"/>
</dbReference>
<dbReference type="GO" id="GO:0016078">
    <property type="term" value="P:tRNA decay"/>
    <property type="evidence" value="ECO:0007669"/>
    <property type="project" value="UniProtKB-ARBA"/>
</dbReference>
<feature type="binding site" evidence="10">
    <location>
        <position position="270"/>
    </location>
    <ligand>
        <name>Mg(2+)</name>
        <dbReference type="ChEBI" id="CHEBI:18420"/>
        <label>1</label>
        <note>catalytic</note>
    </ligand>
</feature>
<keyword evidence="5" id="KW-0378">Hydrolase</keyword>
<sequence length="329" mass="35295">MSYQQELYVAELAVQRATLFTQKVFREKTKGTLSKDDKSPVTKGDFGAQALIIQAIRKNFPDDEIVAEEEATALRGDKPLSNEIWGLLKDIRLADEESEKVLGGPLQSEEDMLDILDQGKSAGGPKGRIWALDPIDGTKGFLRGGQYAVCLGLIVDGDVKVGVIGCPNLPVSDSAPIPVDLENAQQSGEESGVLFSAILVSDITQASLCESVEAAHSAQDDTAAVAKMLGISGTPVRLDSQAKYCSVARGSGDIYLRLPTRKDYQEKIWDHAAGDLLVREAGGMATDIHGNRLNFGKGRTLADNKGIVAAPKAIHDQLLNAVQKVLKLK</sequence>
<dbReference type="CDD" id="cd01517">
    <property type="entry name" value="PAP_phosphatase"/>
    <property type="match status" value="1"/>
</dbReference>
<comment type="catalytic activity">
    <reaction evidence="9">
        <text>3'-phosphoadenylyl sulfate + H2O = adenosine 5'-phosphosulfate + phosphate</text>
        <dbReference type="Rhea" id="RHEA:77639"/>
        <dbReference type="ChEBI" id="CHEBI:15377"/>
        <dbReference type="ChEBI" id="CHEBI:43474"/>
        <dbReference type="ChEBI" id="CHEBI:58243"/>
        <dbReference type="ChEBI" id="CHEBI:58339"/>
        <dbReference type="EC" id="3.1.3.7"/>
    </reaction>
    <physiologicalReaction direction="left-to-right" evidence="9">
        <dbReference type="Rhea" id="RHEA:77640"/>
    </physiologicalReaction>
</comment>
<evidence type="ECO:0000313" key="12">
    <source>
        <dbReference type="Proteomes" id="UP000242814"/>
    </source>
</evidence>
<proteinExistence type="inferred from homology"/>
<protein>
    <recommendedName>
        <fullName evidence="3">3'(2'),5'-bisphosphate nucleotidase</fullName>
        <ecNumber evidence="3">3.1.3.7</ecNumber>
    </recommendedName>
</protein>
<dbReference type="Gene3D" id="3.40.190.80">
    <property type="match status" value="1"/>
</dbReference>